<gene>
    <name evidence="3" type="ORF">DIATSA_LOCUS8874</name>
</gene>
<protein>
    <submittedName>
        <fullName evidence="3">Uncharacterized protein</fullName>
    </submittedName>
</protein>
<dbReference type="SUPFAM" id="SSF51735">
    <property type="entry name" value="NAD(P)-binding Rossmann-fold domains"/>
    <property type="match status" value="1"/>
</dbReference>
<dbReference type="InterPro" id="IPR002347">
    <property type="entry name" value="SDR_fam"/>
</dbReference>
<evidence type="ECO:0000313" key="4">
    <source>
        <dbReference type="Proteomes" id="UP001153714"/>
    </source>
</evidence>
<dbReference type="OrthoDB" id="191139at2759"/>
<dbReference type="AlphaFoldDB" id="A0A9N9WE85"/>
<dbReference type="EMBL" id="OU893334">
    <property type="protein sequence ID" value="CAG9791248.1"/>
    <property type="molecule type" value="Genomic_DNA"/>
</dbReference>
<dbReference type="PRINTS" id="PR00081">
    <property type="entry name" value="GDHRDH"/>
</dbReference>
<dbReference type="PANTHER" id="PTHR43157:SF31">
    <property type="entry name" value="PHOSPHATIDYLINOSITOL-GLYCAN BIOSYNTHESIS CLASS F PROTEIN"/>
    <property type="match status" value="1"/>
</dbReference>
<proteinExistence type="predicted"/>
<dbReference type="PANTHER" id="PTHR43157">
    <property type="entry name" value="PHOSPHATIDYLINOSITOL-GLYCAN BIOSYNTHESIS CLASS F PROTEIN-RELATED"/>
    <property type="match status" value="1"/>
</dbReference>
<name>A0A9N9WE85_9NEOP</name>
<keyword evidence="2" id="KW-0812">Transmembrane</keyword>
<evidence type="ECO:0000256" key="2">
    <source>
        <dbReference type="SAM" id="Phobius"/>
    </source>
</evidence>
<sequence>MNVDSIMWVFWVTVTLVLIKILNKFSNGRCYTDNVMIGKVVIVTGANSGIGYATALELAKRGAKVILGCRDDKKGIEAVESIIKQTKNKNVKYIYLDLSSLSSVRKFVEEFKKSEFKLDVLVNNAGASGMGRSMTEDGMVKDMQVNHFGPFLLTLLLVPILKRSAPSRVIVVSSMLHRLGTIEGVNEEGRYGYFQTYCNSKLCNVLFANELARRLKGTGVVVNSLHPGQVNTSLYKTTLFEKLRCLVLYTFFKSPEEGAQTSLYLAVADECDQISGKYFVDCKESGMSWKAEDRYLAGELWSMSEKLVKVRPEEWI</sequence>
<reference evidence="3" key="2">
    <citation type="submission" date="2022-10" db="EMBL/GenBank/DDBJ databases">
        <authorList>
            <consortium name="ENA_rothamsted_submissions"/>
            <consortium name="culmorum"/>
            <person name="King R."/>
        </authorList>
    </citation>
    <scope>NUCLEOTIDE SEQUENCE</scope>
</reference>
<feature type="transmembrane region" description="Helical" evidence="2">
    <location>
        <begin position="6"/>
        <end position="22"/>
    </location>
</feature>
<keyword evidence="4" id="KW-1185">Reference proteome</keyword>
<dbReference type="Proteomes" id="UP001153714">
    <property type="component" value="Chromosome 3"/>
</dbReference>
<accession>A0A9N9WE85</accession>
<dbReference type="Pfam" id="PF00106">
    <property type="entry name" value="adh_short"/>
    <property type="match status" value="1"/>
</dbReference>
<dbReference type="GO" id="GO:0016491">
    <property type="term" value="F:oxidoreductase activity"/>
    <property type="evidence" value="ECO:0007669"/>
    <property type="project" value="UniProtKB-KW"/>
</dbReference>
<evidence type="ECO:0000256" key="1">
    <source>
        <dbReference type="ARBA" id="ARBA00023002"/>
    </source>
</evidence>
<keyword evidence="2" id="KW-1133">Transmembrane helix</keyword>
<dbReference type="InterPro" id="IPR036291">
    <property type="entry name" value="NAD(P)-bd_dom_sf"/>
</dbReference>
<keyword evidence="2" id="KW-0472">Membrane</keyword>
<evidence type="ECO:0000313" key="3">
    <source>
        <dbReference type="EMBL" id="CAG9791248.1"/>
    </source>
</evidence>
<dbReference type="CDD" id="cd05327">
    <property type="entry name" value="retinol-DH_like_SDR_c_like"/>
    <property type="match status" value="1"/>
</dbReference>
<dbReference type="Gene3D" id="3.40.50.720">
    <property type="entry name" value="NAD(P)-binding Rossmann-like Domain"/>
    <property type="match status" value="1"/>
</dbReference>
<organism evidence="3 4">
    <name type="scientific">Diatraea saccharalis</name>
    <name type="common">sugarcane borer</name>
    <dbReference type="NCBI Taxonomy" id="40085"/>
    <lineage>
        <taxon>Eukaryota</taxon>
        <taxon>Metazoa</taxon>
        <taxon>Ecdysozoa</taxon>
        <taxon>Arthropoda</taxon>
        <taxon>Hexapoda</taxon>
        <taxon>Insecta</taxon>
        <taxon>Pterygota</taxon>
        <taxon>Neoptera</taxon>
        <taxon>Endopterygota</taxon>
        <taxon>Lepidoptera</taxon>
        <taxon>Glossata</taxon>
        <taxon>Ditrysia</taxon>
        <taxon>Pyraloidea</taxon>
        <taxon>Crambidae</taxon>
        <taxon>Crambinae</taxon>
        <taxon>Diatraea</taxon>
    </lineage>
</organism>
<keyword evidence="1" id="KW-0560">Oxidoreductase</keyword>
<reference evidence="3" key="1">
    <citation type="submission" date="2021-12" db="EMBL/GenBank/DDBJ databases">
        <authorList>
            <person name="King R."/>
        </authorList>
    </citation>
    <scope>NUCLEOTIDE SEQUENCE</scope>
</reference>